<dbReference type="GO" id="GO:0006954">
    <property type="term" value="P:inflammatory response"/>
    <property type="evidence" value="ECO:0007669"/>
    <property type="project" value="UniProtKB-KW"/>
</dbReference>
<reference evidence="21" key="2">
    <citation type="submission" date="2025-09" db="UniProtKB">
        <authorList>
            <consortium name="Ensembl"/>
        </authorList>
    </citation>
    <scope>IDENTIFICATION</scope>
</reference>
<dbReference type="GO" id="GO:0017083">
    <property type="term" value="F:4-galactosyl-N-acetylglucosaminide 3-alpha-L-fucosyltransferase activity"/>
    <property type="evidence" value="ECO:0007669"/>
    <property type="project" value="UniProtKB-EC"/>
</dbReference>
<keyword evidence="7" id="KW-0735">Signal-anchor</keyword>
<dbReference type="GO" id="GO:0032580">
    <property type="term" value="C:Golgi cisterna membrane"/>
    <property type="evidence" value="ECO:0007669"/>
    <property type="project" value="UniProtKB-SubCell"/>
</dbReference>
<keyword evidence="4 18" id="KW-0328">Glycosyltransferase</keyword>
<reference evidence="21" key="1">
    <citation type="submission" date="2025-08" db="UniProtKB">
        <authorList>
            <consortium name="Ensembl"/>
        </authorList>
    </citation>
    <scope>IDENTIFICATION</scope>
</reference>
<dbReference type="OMA" id="HREIATN"/>
<dbReference type="InterPro" id="IPR031481">
    <property type="entry name" value="Glyco_tran_10_N"/>
</dbReference>
<dbReference type="PANTHER" id="PTHR11929:SF132">
    <property type="entry name" value="ALPHA-(1,3)-FUCOSYLTRANSFERASE 4"/>
    <property type="match status" value="1"/>
</dbReference>
<dbReference type="InterPro" id="IPR001503">
    <property type="entry name" value="Glyco_trans_10"/>
</dbReference>
<dbReference type="EC" id="2.4.1.-" evidence="18"/>
<name>A0A3Q3BE75_KRYMA</name>
<evidence type="ECO:0000256" key="17">
    <source>
        <dbReference type="ARBA" id="ARBA00046186"/>
    </source>
</evidence>
<dbReference type="Gene3D" id="3.40.50.11660">
    <property type="entry name" value="Glycosyl transferase family 10, C-terminal domain"/>
    <property type="match status" value="1"/>
</dbReference>
<keyword evidence="22" id="KW-1185">Reference proteome</keyword>
<dbReference type="InterPro" id="IPR038577">
    <property type="entry name" value="GT10-like_C_sf"/>
</dbReference>
<dbReference type="AlphaFoldDB" id="A0A3Q3BE75"/>
<dbReference type="SUPFAM" id="SSF53756">
    <property type="entry name" value="UDP-Glycosyltransferase/glycogen phosphorylase"/>
    <property type="match status" value="1"/>
</dbReference>
<sequence>ASPIGSIAPTTPTTTSLFLLVLLIPLFVFLSLSRSPSSGEEREEAPTVTLLIWTRPFGEDQRLPDCWELLRVPGCALTYDAGAYPRADAVLVHHREVAIGAADPPPEPRPAAQKWIWMSYESPAHTPELWRLEGLFNLTMSYRADSDIFLPYGYLVPRAGAGTDARALPLSSSSSSEPPRSLFVAWVVSNWSEEHARVSFYRQLSRYIRVDVFGRAGRPLPGGGGHVVRLLRRYRFYLALENSQHTDYVTEKLWNAVAAGAVPVVLGPPRANYERFLPRDAFIHVDDFPSARELARYLLLLRAQPARMRRHLAWRRGCGLRQPDFWAEHYCVACRAVRRTRGRTAEVRHLSRWFES</sequence>
<comment type="catalytic activity">
    <reaction evidence="14">
        <text>an alpha-Neu5Ac-(2-&gt;3)-beta-D-Gal-(1-&gt;4)-beta-D-GlcNAc6S derivative + GDP-beta-L-fucose = an alpha-Neu5Ac-(2-&gt;3)-beta-D-Gal-(1-&gt;4)-[alpha-L-Fuc-(1-&gt;3)]-beta-D-GlcNAc6S derivative + GDP + H(+)</text>
        <dbReference type="Rhea" id="RHEA:62004"/>
        <dbReference type="ChEBI" id="CHEBI:15378"/>
        <dbReference type="ChEBI" id="CHEBI:57273"/>
        <dbReference type="ChEBI" id="CHEBI:58189"/>
        <dbReference type="ChEBI" id="CHEBI:145344"/>
        <dbReference type="ChEBI" id="CHEBI:145345"/>
    </reaction>
    <physiologicalReaction direction="left-to-right" evidence="14">
        <dbReference type="Rhea" id="RHEA:62005"/>
    </physiologicalReaction>
</comment>
<comment type="pathway">
    <text evidence="2">Protein modification; protein glycosylation.</text>
</comment>
<keyword evidence="6 18" id="KW-0812">Transmembrane</keyword>
<dbReference type="Ensembl" id="ENSKMAT00000028253.1">
    <property type="protein sequence ID" value="ENSKMAP00000027900.1"/>
    <property type="gene ID" value="ENSKMAG00000020690.1"/>
</dbReference>
<dbReference type="FunFam" id="3.40.50.11660:FF:000001">
    <property type="entry name" value="alpha-(1,3)-fucosyltransferase 9"/>
    <property type="match status" value="1"/>
</dbReference>
<comment type="catalytic activity">
    <reaction evidence="15">
        <text>an alpha-Neu5Ac-(2-&gt;3)-beta-D-Gal-(1-&gt;4)-beta-D-GlcNAc-(1-&gt;3)-beta-D-Gal-(1-&gt;4)-beta-D-GlcNAc derivative + GDP-beta-L-fucose = an alpha-Neu5Ac-(2-&gt;3)-beta-D-Gal-(1-&gt;4)-beta-D-GlcNAc-(1-&gt;3)-beta-D-Gal-(1-&gt;4)-[alpha-L-Fuc-(1-&gt;3)]-beta-D-GlcNAc derivative + GDP + H(+)</text>
        <dbReference type="Rhea" id="RHEA:68044"/>
        <dbReference type="ChEBI" id="CHEBI:15378"/>
        <dbReference type="ChEBI" id="CHEBI:57273"/>
        <dbReference type="ChEBI" id="CHEBI:58189"/>
        <dbReference type="ChEBI" id="CHEBI:145343"/>
        <dbReference type="ChEBI" id="CHEBI:176900"/>
    </reaction>
    <physiologicalReaction direction="left-to-right" evidence="15">
        <dbReference type="Rhea" id="RHEA:68045"/>
    </physiologicalReaction>
</comment>
<evidence type="ECO:0000256" key="2">
    <source>
        <dbReference type="ARBA" id="ARBA00004922"/>
    </source>
</evidence>
<feature type="transmembrane region" description="Helical" evidence="18">
    <location>
        <begin position="15"/>
        <end position="32"/>
    </location>
</feature>
<dbReference type="STRING" id="37003.ENSKMAP00000027900"/>
<evidence type="ECO:0000256" key="9">
    <source>
        <dbReference type="ARBA" id="ARBA00023034"/>
    </source>
</evidence>
<evidence type="ECO:0000256" key="7">
    <source>
        <dbReference type="ARBA" id="ARBA00022968"/>
    </source>
</evidence>
<comment type="similarity">
    <text evidence="3 18">Belongs to the glycosyltransferase 10 family.</text>
</comment>
<evidence type="ECO:0000256" key="5">
    <source>
        <dbReference type="ARBA" id="ARBA00022679"/>
    </source>
</evidence>
<dbReference type="Pfam" id="PF00852">
    <property type="entry name" value="Glyco_transf_10"/>
    <property type="match status" value="1"/>
</dbReference>
<keyword evidence="11" id="KW-0325">Glycoprotein</keyword>
<evidence type="ECO:0000256" key="8">
    <source>
        <dbReference type="ARBA" id="ARBA00022989"/>
    </source>
</evidence>
<evidence type="ECO:0000256" key="12">
    <source>
        <dbReference type="ARBA" id="ARBA00023198"/>
    </source>
</evidence>
<keyword evidence="8 18" id="KW-1133">Transmembrane helix</keyword>
<accession>A0A3Q3BE75</accession>
<keyword evidence="12" id="KW-0395">Inflammatory response</keyword>
<evidence type="ECO:0000256" key="3">
    <source>
        <dbReference type="ARBA" id="ARBA00008919"/>
    </source>
</evidence>
<dbReference type="Pfam" id="PF17039">
    <property type="entry name" value="Glyco_tran_10_N"/>
    <property type="match status" value="1"/>
</dbReference>
<comment type="subcellular location">
    <subcellularLocation>
        <location evidence="1">Golgi apparatus membrane</location>
        <topology evidence="1">Single-pass type II membrane protein</topology>
    </subcellularLocation>
    <subcellularLocation>
        <location evidence="18">Golgi apparatus</location>
        <location evidence="18">Golgi stack membrane</location>
        <topology evidence="18">Single-pass type II membrane protein</topology>
    </subcellularLocation>
</comment>
<keyword evidence="10 18" id="KW-0472">Membrane</keyword>
<dbReference type="UniPathway" id="UPA00378"/>
<proteinExistence type="inferred from homology"/>
<evidence type="ECO:0000256" key="4">
    <source>
        <dbReference type="ARBA" id="ARBA00022676"/>
    </source>
</evidence>
<keyword evidence="9 18" id="KW-0333">Golgi apparatus</keyword>
<evidence type="ECO:0000256" key="11">
    <source>
        <dbReference type="ARBA" id="ARBA00023180"/>
    </source>
</evidence>
<evidence type="ECO:0000256" key="15">
    <source>
        <dbReference type="ARBA" id="ARBA00036234"/>
    </source>
</evidence>
<evidence type="ECO:0000256" key="6">
    <source>
        <dbReference type="ARBA" id="ARBA00022692"/>
    </source>
</evidence>
<dbReference type="InterPro" id="IPR055270">
    <property type="entry name" value="Glyco_tran_10_C"/>
</dbReference>
<evidence type="ECO:0000259" key="20">
    <source>
        <dbReference type="Pfam" id="PF17039"/>
    </source>
</evidence>
<organism evidence="21 22">
    <name type="scientific">Kryptolebias marmoratus</name>
    <name type="common">Mangrove killifish</name>
    <name type="synonym">Rivulus marmoratus</name>
    <dbReference type="NCBI Taxonomy" id="37003"/>
    <lineage>
        <taxon>Eukaryota</taxon>
        <taxon>Metazoa</taxon>
        <taxon>Chordata</taxon>
        <taxon>Craniata</taxon>
        <taxon>Vertebrata</taxon>
        <taxon>Euteleostomi</taxon>
        <taxon>Actinopterygii</taxon>
        <taxon>Neopterygii</taxon>
        <taxon>Teleostei</taxon>
        <taxon>Neoteleostei</taxon>
        <taxon>Acanthomorphata</taxon>
        <taxon>Ovalentaria</taxon>
        <taxon>Atherinomorphae</taxon>
        <taxon>Cyprinodontiformes</taxon>
        <taxon>Rivulidae</taxon>
        <taxon>Kryptolebias</taxon>
    </lineage>
</organism>
<evidence type="ECO:0000256" key="14">
    <source>
        <dbReference type="ARBA" id="ARBA00035849"/>
    </source>
</evidence>
<evidence type="ECO:0000256" key="1">
    <source>
        <dbReference type="ARBA" id="ARBA00004323"/>
    </source>
</evidence>
<comment type="function">
    <text evidence="17">Catalyzes alpha(1-&gt;3) linkage of fucosyl moiety transferred from GDP-beta-L-fucose to N-acetyl glucosamine (GlcNAc) within type 2 lactosamine (LacNAc, Gal-beta(1-&gt;4)GlcNAc) glycan attached to N- or O-linked glycoproteins. Robustly fucosylates nonsialylated distal LacNAc unit of the polylactosamine chain to form Lewis X antigen (CD15), a glycan determinant known to mediate important cellular functions in development and immunity. Fucosylates with lower efficiency sialylated LacNAc acceptors to form sialyl Lewis X and 6-sulfo sialyl Lewis X determinants that serve as recognition epitopes for C-type lectins. Together with FUT7 contributes to SELE, SELL and SELP selectin ligand biosynthesis and selectin-dependent lymphocyte homing, leukocyte migration and blood leukocyte homeostasis. In a cell type specific manner, may also fucosylate the internal LacNAc unit of the polylactosamine chain to form VIM-2 antigen that serves as recognition epitope for SELE.</text>
</comment>
<comment type="catalytic activity">
    <reaction evidence="16">
        <text>an N-acetyl-alpha-neuraminyl-(2-&gt;3)-beta-D-galactosyl-(1-&gt;4)-N-acetyl-beta-D-glucosaminyl derivative + GDP-beta-L-fucose = an alpha-Neu5Ac-(2-&gt;3)-beta-D-Gal-(1-&gt;4)-[alpha-L-Fuc-(1-&gt;3)]-beta-D-GlcNAc derivative + GDP + H(+)</text>
        <dbReference type="Rhea" id="RHEA:56076"/>
        <dbReference type="ChEBI" id="CHEBI:15378"/>
        <dbReference type="ChEBI" id="CHEBI:57273"/>
        <dbReference type="ChEBI" id="CHEBI:58189"/>
        <dbReference type="ChEBI" id="CHEBI:136545"/>
        <dbReference type="ChEBI" id="CHEBI:139509"/>
    </reaction>
    <physiologicalReaction direction="left-to-right" evidence="16">
        <dbReference type="Rhea" id="RHEA:56077"/>
    </physiologicalReaction>
</comment>
<comment type="catalytic activity">
    <reaction evidence="13">
        <text>a beta-D-galactosyl-(1-&gt;4)-N-acetyl-beta-D-glucosaminyl derivative + GDP-beta-L-fucose = a beta-D-galactosyl-(1-&gt;4)-[alpha-L-fucosyl-(1-&gt;3)]-N-acetyl-beta-D-glucosaminyl derivative + GDP + H(+)</text>
        <dbReference type="Rhea" id="RHEA:14257"/>
        <dbReference type="ChEBI" id="CHEBI:15378"/>
        <dbReference type="ChEBI" id="CHEBI:57273"/>
        <dbReference type="ChEBI" id="CHEBI:58189"/>
        <dbReference type="ChEBI" id="CHEBI:133507"/>
        <dbReference type="ChEBI" id="CHEBI:137941"/>
        <dbReference type="EC" id="2.4.1.152"/>
    </reaction>
    <physiologicalReaction direction="left-to-right" evidence="13">
        <dbReference type="Rhea" id="RHEA:14258"/>
    </physiologicalReaction>
</comment>
<dbReference type="GeneTree" id="ENSGT00940000162506"/>
<evidence type="ECO:0000256" key="16">
    <source>
        <dbReference type="ARBA" id="ARBA00036481"/>
    </source>
</evidence>
<evidence type="ECO:0000256" key="13">
    <source>
        <dbReference type="ARBA" id="ARBA00029329"/>
    </source>
</evidence>
<dbReference type="Proteomes" id="UP000264800">
    <property type="component" value="Unplaced"/>
</dbReference>
<evidence type="ECO:0000313" key="22">
    <source>
        <dbReference type="Proteomes" id="UP000264800"/>
    </source>
</evidence>
<evidence type="ECO:0000313" key="21">
    <source>
        <dbReference type="Ensembl" id="ENSKMAP00000027900.1"/>
    </source>
</evidence>
<evidence type="ECO:0000256" key="10">
    <source>
        <dbReference type="ARBA" id="ARBA00023136"/>
    </source>
</evidence>
<keyword evidence="5 18" id="KW-0808">Transferase</keyword>
<evidence type="ECO:0000259" key="19">
    <source>
        <dbReference type="Pfam" id="PF00852"/>
    </source>
</evidence>
<feature type="domain" description="Fucosyltransferase C-terminal" evidence="19">
    <location>
        <begin position="181"/>
        <end position="353"/>
    </location>
</feature>
<dbReference type="GO" id="GO:0000139">
    <property type="term" value="C:Golgi membrane"/>
    <property type="evidence" value="ECO:0007669"/>
    <property type="project" value="UniProtKB-SubCell"/>
</dbReference>
<evidence type="ECO:0000256" key="18">
    <source>
        <dbReference type="RuleBase" id="RU003832"/>
    </source>
</evidence>
<feature type="domain" description="Fucosyltransferase N-terminal" evidence="20">
    <location>
        <begin position="47"/>
        <end position="153"/>
    </location>
</feature>
<dbReference type="PANTHER" id="PTHR11929">
    <property type="entry name" value="ALPHA- 1,3 -FUCOSYLTRANSFERASE"/>
    <property type="match status" value="1"/>
</dbReference>
<protein>
    <recommendedName>
        <fullName evidence="18">Fucosyltransferase</fullName>
        <ecNumber evidence="18">2.4.1.-</ecNumber>
    </recommendedName>
</protein>